<feature type="transmembrane region" description="Helical" evidence="3">
    <location>
        <begin position="48"/>
        <end position="67"/>
    </location>
</feature>
<dbReference type="PANTHER" id="PTHR37815">
    <property type="entry name" value="UPF0397 PROTEIN BC_2624-RELATED"/>
    <property type="match status" value="1"/>
</dbReference>
<evidence type="ECO:0000256" key="1">
    <source>
        <dbReference type="ARBA" id="ARBA00022692"/>
    </source>
</evidence>
<sequence>MRKAIGKSVNPVKTIARIGVFSALAFVSSAFLAIPYPGGGYFSFGDAFILLSSFLFGPFVGASVGMLSGACSDMMLASFAYIPFTLLAKAALGLCAGFAYKAKGKGVKLLLLFAGPALQVLAYLVSYYVFYGVGGMAHSYFDLIQSFGCLLLALLLDLGIHKALWKRHIP</sequence>
<dbReference type="Gene3D" id="1.10.1760.20">
    <property type="match status" value="1"/>
</dbReference>
<protein>
    <submittedName>
        <fullName evidence="4">ECF transporter S component</fullName>
    </submittedName>
</protein>
<organism evidence="4 5">
    <name type="scientific">Candidatus Alloenteromonas pullistercoris</name>
    <dbReference type="NCBI Taxonomy" id="2840785"/>
    <lineage>
        <taxon>Bacteria</taxon>
        <taxon>Bacillati</taxon>
        <taxon>Bacillota</taxon>
        <taxon>Bacillota incertae sedis</taxon>
        <taxon>Candidatus Alloenteromonas</taxon>
    </lineage>
</organism>
<dbReference type="Pfam" id="PF07155">
    <property type="entry name" value="ECF-ribofla_trS"/>
    <property type="match status" value="1"/>
</dbReference>
<comment type="caution">
    <text evidence="4">The sequence shown here is derived from an EMBL/GenBank/DDBJ whole genome shotgun (WGS) entry which is preliminary data.</text>
</comment>
<feature type="transmembrane region" description="Helical" evidence="3">
    <location>
        <begin position="15"/>
        <end position="36"/>
    </location>
</feature>
<evidence type="ECO:0000256" key="3">
    <source>
        <dbReference type="SAM" id="Phobius"/>
    </source>
</evidence>
<dbReference type="Proteomes" id="UP000823634">
    <property type="component" value="Unassembled WGS sequence"/>
</dbReference>
<gene>
    <name evidence="4" type="ORF">IAC61_04395</name>
</gene>
<reference evidence="4" key="2">
    <citation type="journal article" date="2021" name="PeerJ">
        <title>Extensive microbial diversity within the chicken gut microbiome revealed by metagenomics and culture.</title>
        <authorList>
            <person name="Gilroy R."/>
            <person name="Ravi A."/>
            <person name="Getino M."/>
            <person name="Pursley I."/>
            <person name="Horton D.L."/>
            <person name="Alikhan N.F."/>
            <person name="Baker D."/>
            <person name="Gharbi K."/>
            <person name="Hall N."/>
            <person name="Watson M."/>
            <person name="Adriaenssens E.M."/>
            <person name="Foster-Nyarko E."/>
            <person name="Jarju S."/>
            <person name="Secka A."/>
            <person name="Antonio M."/>
            <person name="Oren A."/>
            <person name="Chaudhuri R.R."/>
            <person name="La Ragione R."/>
            <person name="Hildebrand F."/>
            <person name="Pallen M.J."/>
        </authorList>
    </citation>
    <scope>NUCLEOTIDE SEQUENCE</scope>
    <source>
        <strain evidence="4">17113</strain>
    </source>
</reference>
<feature type="transmembrane region" description="Helical" evidence="3">
    <location>
        <begin position="143"/>
        <end position="160"/>
    </location>
</feature>
<dbReference type="InterPro" id="IPR009825">
    <property type="entry name" value="ECF_substrate-spec-like"/>
</dbReference>
<proteinExistence type="predicted"/>
<dbReference type="AlphaFoldDB" id="A0A9D9GVX9"/>
<accession>A0A9D9GVX9</accession>
<evidence type="ECO:0000313" key="4">
    <source>
        <dbReference type="EMBL" id="MBO8426544.1"/>
    </source>
</evidence>
<keyword evidence="3" id="KW-0472">Membrane</keyword>
<feature type="transmembrane region" description="Helical" evidence="3">
    <location>
        <begin position="79"/>
        <end position="100"/>
    </location>
</feature>
<keyword evidence="2 3" id="KW-1133">Transmembrane helix</keyword>
<dbReference type="PANTHER" id="PTHR37815:SF3">
    <property type="entry name" value="UPF0397 PROTEIN SPR0429"/>
    <property type="match status" value="1"/>
</dbReference>
<name>A0A9D9GVX9_9FIRM</name>
<evidence type="ECO:0000313" key="5">
    <source>
        <dbReference type="Proteomes" id="UP000823634"/>
    </source>
</evidence>
<reference evidence="4" key="1">
    <citation type="submission" date="2020-10" db="EMBL/GenBank/DDBJ databases">
        <authorList>
            <person name="Gilroy R."/>
        </authorList>
    </citation>
    <scope>NUCLEOTIDE SEQUENCE</scope>
    <source>
        <strain evidence="4">17113</strain>
    </source>
</reference>
<dbReference type="GO" id="GO:0016020">
    <property type="term" value="C:membrane"/>
    <property type="evidence" value="ECO:0007669"/>
    <property type="project" value="InterPro"/>
</dbReference>
<evidence type="ECO:0000256" key="2">
    <source>
        <dbReference type="ARBA" id="ARBA00022989"/>
    </source>
</evidence>
<keyword evidence="1 3" id="KW-0812">Transmembrane</keyword>
<dbReference type="EMBL" id="JADINA010000028">
    <property type="protein sequence ID" value="MBO8426544.1"/>
    <property type="molecule type" value="Genomic_DNA"/>
</dbReference>
<feature type="transmembrane region" description="Helical" evidence="3">
    <location>
        <begin position="109"/>
        <end position="131"/>
    </location>
</feature>